<proteinExistence type="predicted"/>
<dbReference type="EMBL" id="HADY01014494">
    <property type="protein sequence ID" value="SBP52979.1"/>
    <property type="molecule type" value="Transcribed_RNA"/>
</dbReference>
<gene>
    <name evidence="2" type="primary">CR356230.1</name>
</gene>
<reference evidence="2" key="2">
    <citation type="submission" date="2016-06" db="EMBL/GenBank/DDBJ databases">
        <title>The genome of a short-lived fish provides insights into sex chromosome evolution and the genetic control of aging.</title>
        <authorList>
            <person name="Reichwald K."/>
            <person name="Felder M."/>
            <person name="Petzold A."/>
            <person name="Koch P."/>
            <person name="Groth M."/>
            <person name="Platzer M."/>
        </authorList>
    </citation>
    <scope>NUCLEOTIDE SEQUENCE</scope>
    <source>
        <tissue evidence="2">Brain</tissue>
    </source>
</reference>
<name>A0A1A8U803_NOTFU</name>
<sequence length="119" mass="13255">MAAGLKQALATWDLEESKLVCITTDNAADVILAAELNGWMRLQGFGHRLHLAIERAMKDHRVERAVGVCKKVVSTFSFSWKKRERAEKGTDRPQTARPLLKDRVSNQTGIQAGHGFQSP</sequence>
<evidence type="ECO:0000313" key="2">
    <source>
        <dbReference type="EMBL" id="SBS43208.1"/>
    </source>
</evidence>
<organism evidence="2">
    <name type="scientific">Nothobranchius furzeri</name>
    <name type="common">Turquoise killifish</name>
    <dbReference type="NCBI Taxonomy" id="105023"/>
    <lineage>
        <taxon>Eukaryota</taxon>
        <taxon>Metazoa</taxon>
        <taxon>Chordata</taxon>
        <taxon>Craniata</taxon>
        <taxon>Vertebrata</taxon>
        <taxon>Euteleostomi</taxon>
        <taxon>Actinopterygii</taxon>
        <taxon>Neopterygii</taxon>
        <taxon>Teleostei</taxon>
        <taxon>Neoteleostei</taxon>
        <taxon>Acanthomorphata</taxon>
        <taxon>Ovalentaria</taxon>
        <taxon>Atherinomorphae</taxon>
        <taxon>Cyprinodontiformes</taxon>
        <taxon>Nothobranchiidae</taxon>
        <taxon>Nothobranchius</taxon>
    </lineage>
</organism>
<protein>
    <submittedName>
        <fullName evidence="2">Uncharacterized protein</fullName>
    </submittedName>
</protein>
<feature type="region of interest" description="Disordered" evidence="1">
    <location>
        <begin position="82"/>
        <end position="119"/>
    </location>
</feature>
<evidence type="ECO:0000256" key="1">
    <source>
        <dbReference type="SAM" id="MobiDB-lite"/>
    </source>
</evidence>
<dbReference type="AlphaFoldDB" id="A0A1A8U803"/>
<reference evidence="2" key="1">
    <citation type="submission" date="2016-05" db="EMBL/GenBank/DDBJ databases">
        <authorList>
            <person name="Lavstsen T."/>
            <person name="Jespersen J.S."/>
        </authorList>
    </citation>
    <scope>NUCLEOTIDE SEQUENCE</scope>
    <source>
        <tissue evidence="2">Brain</tissue>
    </source>
</reference>
<dbReference type="EMBL" id="HAEJ01002751">
    <property type="protein sequence ID" value="SBS43208.1"/>
    <property type="molecule type" value="Transcribed_RNA"/>
</dbReference>
<accession>A0A1A8U803</accession>